<evidence type="ECO:0000256" key="4">
    <source>
        <dbReference type="ARBA" id="ARBA00023235"/>
    </source>
</evidence>
<dbReference type="Gene3D" id="3.40.275.10">
    <property type="entry name" value="L-fucose Isomerase, Chain A, domain 2"/>
    <property type="match status" value="1"/>
</dbReference>
<comment type="caution">
    <text evidence="11">The sequence shown here is derived from an EMBL/GenBank/DDBJ whole genome shotgun (WGS) entry which is preliminary data.</text>
</comment>
<dbReference type="InterPro" id="IPR005763">
    <property type="entry name" value="Fucose_isomerase"/>
</dbReference>
<dbReference type="CDD" id="cd00578">
    <property type="entry name" value="L-fuc_L-ara-isomerases"/>
    <property type="match status" value="1"/>
</dbReference>
<evidence type="ECO:0000256" key="5">
    <source>
        <dbReference type="ARBA" id="ARBA00023253"/>
    </source>
</evidence>
<keyword evidence="3" id="KW-0464">Manganese</keyword>
<dbReference type="InterPro" id="IPR038392">
    <property type="entry name" value="Fucose_isomerase_dom2_sf"/>
</dbReference>
<evidence type="ECO:0000256" key="1">
    <source>
        <dbReference type="ARBA" id="ARBA00022490"/>
    </source>
</evidence>
<dbReference type="InterPro" id="IPR015888">
    <property type="entry name" value="Fuc_isomerase_C"/>
</dbReference>
<evidence type="ECO:0000313" key="11">
    <source>
        <dbReference type="EMBL" id="MBC8532491.1"/>
    </source>
</evidence>
<evidence type="ECO:0000256" key="3">
    <source>
        <dbReference type="ARBA" id="ARBA00023211"/>
    </source>
</evidence>
<dbReference type="InterPro" id="IPR012888">
    <property type="entry name" value="Fucose_iso_N1"/>
</dbReference>
<dbReference type="Pfam" id="PF02952">
    <property type="entry name" value="Fucose_iso_C"/>
    <property type="match status" value="1"/>
</dbReference>
<dbReference type="GO" id="GO:0019571">
    <property type="term" value="P:D-arabinose catabolic process"/>
    <property type="evidence" value="ECO:0007669"/>
    <property type="project" value="TreeGrafter"/>
</dbReference>
<dbReference type="InterPro" id="IPR012889">
    <property type="entry name" value="Fucose_isomerase_N2"/>
</dbReference>
<evidence type="ECO:0000259" key="9">
    <source>
        <dbReference type="Pfam" id="PF07881"/>
    </source>
</evidence>
<dbReference type="InterPro" id="IPR038391">
    <property type="entry name" value="Fucose_iso_dom1_sf"/>
</dbReference>
<dbReference type="Pfam" id="PF07882">
    <property type="entry name" value="Fucose_iso_N2"/>
    <property type="match status" value="1"/>
</dbReference>
<feature type="domain" description="L-fucose isomerase N-terminal-1" evidence="9">
    <location>
        <begin position="4"/>
        <end position="158"/>
    </location>
</feature>
<dbReference type="PANTHER" id="PTHR37840">
    <property type="entry name" value="L-FUCOSE ISOMERASE"/>
    <property type="match status" value="1"/>
</dbReference>
<evidence type="ECO:0000259" key="8">
    <source>
        <dbReference type="Pfam" id="PF02952"/>
    </source>
</evidence>
<dbReference type="GO" id="GO:0008790">
    <property type="term" value="F:arabinose isomerase activity"/>
    <property type="evidence" value="ECO:0007669"/>
    <property type="project" value="TreeGrafter"/>
</dbReference>
<dbReference type="InterPro" id="IPR038393">
    <property type="entry name" value="Fuc_iso_dom3_sf"/>
</dbReference>
<evidence type="ECO:0000256" key="2">
    <source>
        <dbReference type="ARBA" id="ARBA00022723"/>
    </source>
</evidence>
<feature type="domain" description="L-fucose isomerase C-terminal" evidence="8">
    <location>
        <begin position="336"/>
        <end position="467"/>
    </location>
</feature>
<dbReference type="SUPFAM" id="SSF50443">
    <property type="entry name" value="FucI/AraA C-terminal domain-like"/>
    <property type="match status" value="1"/>
</dbReference>
<protein>
    <recommendedName>
        <fullName evidence="7">FucIase</fullName>
    </recommendedName>
</protein>
<gene>
    <name evidence="11" type="ORF">IAG03_00450</name>
</gene>
<proteinExistence type="predicted"/>
<keyword evidence="5" id="KW-0294">Fucose metabolism</keyword>
<dbReference type="Pfam" id="PF07881">
    <property type="entry name" value="Fucose_iso_N1"/>
    <property type="match status" value="1"/>
</dbReference>
<dbReference type="InterPro" id="IPR009015">
    <property type="entry name" value="Fucose_isomerase_N/cen_sf"/>
</dbReference>
<dbReference type="PANTHER" id="PTHR37840:SF1">
    <property type="entry name" value="L-FUCOSE ISOMERASE"/>
    <property type="match status" value="1"/>
</dbReference>
<keyword evidence="6" id="KW-0119">Carbohydrate metabolism</keyword>
<dbReference type="GO" id="GO:0005737">
    <property type="term" value="C:cytoplasm"/>
    <property type="evidence" value="ECO:0007669"/>
    <property type="project" value="InterPro"/>
</dbReference>
<sequence>MKKYKVGLLTMSDGRPYLHELQYEMNMGYQKRIREALEATGEIEVVEGEAPINSNTAAKREAYRLQQAGAEMTIFNYAIWCYPQYTAAASNFAPGPYVLFCNLHPSECGMVGMMAASGALDQIEKSHTRVWGSIDETEVQDRVVRYIRAACAVNRLKGLTYGNFGGRPMGMYTTVANLDEWQKRFGIDVENVEQYEIMKEGEAVEASRVTAARKWLEANVGKIAYNDSNFTPEKLETQIRSYYGLRRIIEKRGLDFIGIKAHGDLTDWYVTMDLAEAFLNDMYDWDGPHEPIVAATESDMDGALTMQLFQHLTGKPVLFADVRHYEKSEDVWFFGNSGTAATYYAGKSEDPKENLKHVAFYPESKDYPAGGGSVHHFAAPGNVTLARLARKGKDYYLTIVPGEIVQFEQEKMDALGAKATPAWPVAFTRIAASAEEFLEKYPCNHIHGVYGDYVEELRTIAEILHMDCQVIG</sequence>
<evidence type="ECO:0000313" key="12">
    <source>
        <dbReference type="Proteomes" id="UP000651482"/>
    </source>
</evidence>
<dbReference type="Gene3D" id="3.40.50.1070">
    <property type="match status" value="1"/>
</dbReference>
<dbReference type="InterPro" id="IPR004216">
    <property type="entry name" value="Fuc/Ara_isomerase_C"/>
</dbReference>
<dbReference type="GO" id="GO:0008736">
    <property type="term" value="F:L-fucose isomerase activity"/>
    <property type="evidence" value="ECO:0007669"/>
    <property type="project" value="InterPro"/>
</dbReference>
<dbReference type="EMBL" id="JACRSN010000001">
    <property type="protein sequence ID" value="MBC8532491.1"/>
    <property type="molecule type" value="Genomic_DNA"/>
</dbReference>
<dbReference type="RefSeq" id="WP_249317685.1">
    <property type="nucleotide sequence ID" value="NZ_JACRSN010000001.1"/>
</dbReference>
<evidence type="ECO:0000256" key="6">
    <source>
        <dbReference type="ARBA" id="ARBA00023277"/>
    </source>
</evidence>
<evidence type="ECO:0000259" key="10">
    <source>
        <dbReference type="Pfam" id="PF07882"/>
    </source>
</evidence>
<organism evidence="11 12">
    <name type="scientific">Yeguia hominis</name>
    <dbReference type="NCBI Taxonomy" id="2763662"/>
    <lineage>
        <taxon>Bacteria</taxon>
        <taxon>Bacillati</taxon>
        <taxon>Bacillota</taxon>
        <taxon>Clostridia</taxon>
        <taxon>Eubacteriales</taxon>
        <taxon>Yeguiaceae</taxon>
        <taxon>Yeguia</taxon>
    </lineage>
</organism>
<dbReference type="SUPFAM" id="SSF53743">
    <property type="entry name" value="FucI/AraA N-terminal and middle domains"/>
    <property type="match status" value="1"/>
</dbReference>
<name>A0A926HRM6_9FIRM</name>
<dbReference type="Gene3D" id="3.20.14.10">
    <property type="entry name" value="L-fucose/L-arabinose isomerase, C-terminal"/>
    <property type="match status" value="1"/>
</dbReference>
<dbReference type="Proteomes" id="UP000651482">
    <property type="component" value="Unassembled WGS sequence"/>
</dbReference>
<keyword evidence="4 11" id="KW-0413">Isomerase</keyword>
<keyword evidence="2" id="KW-0479">Metal-binding</keyword>
<reference evidence="11" key="1">
    <citation type="submission" date="2020-08" db="EMBL/GenBank/DDBJ databases">
        <title>Genome public.</title>
        <authorList>
            <person name="Liu C."/>
            <person name="Sun Q."/>
        </authorList>
    </citation>
    <scope>NUCLEOTIDE SEQUENCE</scope>
    <source>
        <strain evidence="11">NSJ-40</strain>
    </source>
</reference>
<keyword evidence="12" id="KW-1185">Reference proteome</keyword>
<dbReference type="AlphaFoldDB" id="A0A926HRM6"/>
<dbReference type="GO" id="GO:0030145">
    <property type="term" value="F:manganese ion binding"/>
    <property type="evidence" value="ECO:0007669"/>
    <property type="project" value="InterPro"/>
</dbReference>
<dbReference type="GO" id="GO:0042355">
    <property type="term" value="P:L-fucose catabolic process"/>
    <property type="evidence" value="ECO:0007669"/>
    <property type="project" value="TreeGrafter"/>
</dbReference>
<keyword evidence="1" id="KW-0963">Cytoplasm</keyword>
<evidence type="ECO:0000256" key="7">
    <source>
        <dbReference type="ARBA" id="ARBA00030454"/>
    </source>
</evidence>
<feature type="domain" description="L-fucose isomerase N-terminal-2" evidence="10">
    <location>
        <begin position="258"/>
        <end position="313"/>
    </location>
</feature>
<accession>A0A926HRM6</accession>